<accession>A0ACC1IN90</accession>
<evidence type="ECO:0000313" key="1">
    <source>
        <dbReference type="EMBL" id="KAJ1897569.1"/>
    </source>
</evidence>
<sequence>MVFGLNRYSNACRIKLISTSEYSDEFTTKIMGTNEHKDASNIQRIIETQCTKLVGAKAKNMTPTPYLCGGMLQTVYCTSIGLKKDEQSNVTYDRETITMSDNGTISIDWYPKRTNDPCTTPIALIMPGLGGSSYEYHIRCMVKVLAFGNMGYRVAVMNHRGSGRTPLTSSKLYNGYDTDDFRDITQHIVDNNPGVPIVAMGYSMGANLLTKYLGEVGDATPFVAAVSICCPFDTEVAGRSLDAHTLLNDRLFQPNLVATIKRVFKRNMDVIKAGAIPYDIDAIMKAKRMSELDNLITAKTYGHKDCWTYYKVASSTKYVDAIRTPYLALNSMDDPITPYEGIPIEKFRNNPFTALALAKHGGHLGFFTGLSPKIWYLHPVKEFFDALVVAKTGLVIE</sequence>
<gene>
    <name evidence="1" type="ORF">LPJ66_003282</name>
</gene>
<dbReference type="EMBL" id="JANBPG010000321">
    <property type="protein sequence ID" value="KAJ1897569.1"/>
    <property type="molecule type" value="Genomic_DNA"/>
</dbReference>
<name>A0ACC1IN90_9FUNG</name>
<dbReference type="Proteomes" id="UP001150581">
    <property type="component" value="Unassembled WGS sequence"/>
</dbReference>
<reference evidence="1" key="1">
    <citation type="submission" date="2022-07" db="EMBL/GenBank/DDBJ databases">
        <title>Phylogenomic reconstructions and comparative analyses of Kickxellomycotina fungi.</title>
        <authorList>
            <person name="Reynolds N.K."/>
            <person name="Stajich J.E."/>
            <person name="Barry K."/>
            <person name="Grigoriev I.V."/>
            <person name="Crous P."/>
            <person name="Smith M.E."/>
        </authorList>
    </citation>
    <scope>NUCLEOTIDE SEQUENCE</scope>
    <source>
        <strain evidence="1">Benny 63K</strain>
    </source>
</reference>
<evidence type="ECO:0000313" key="2">
    <source>
        <dbReference type="Proteomes" id="UP001150581"/>
    </source>
</evidence>
<keyword evidence="2" id="KW-1185">Reference proteome</keyword>
<comment type="caution">
    <text evidence="1">The sequence shown here is derived from an EMBL/GenBank/DDBJ whole genome shotgun (WGS) entry which is preliminary data.</text>
</comment>
<proteinExistence type="predicted"/>
<organism evidence="1 2">
    <name type="scientific">Kickxella alabastrina</name>
    <dbReference type="NCBI Taxonomy" id="61397"/>
    <lineage>
        <taxon>Eukaryota</taxon>
        <taxon>Fungi</taxon>
        <taxon>Fungi incertae sedis</taxon>
        <taxon>Zoopagomycota</taxon>
        <taxon>Kickxellomycotina</taxon>
        <taxon>Kickxellomycetes</taxon>
        <taxon>Kickxellales</taxon>
        <taxon>Kickxellaceae</taxon>
        <taxon>Kickxella</taxon>
    </lineage>
</organism>
<protein>
    <submittedName>
        <fullName evidence="1">Uncharacterized protein</fullName>
    </submittedName>
</protein>